<keyword evidence="3" id="KW-1185">Reference proteome</keyword>
<reference evidence="2 3" key="1">
    <citation type="submission" date="2019-03" db="EMBL/GenBank/DDBJ databases">
        <title>Genomics of glacier-inhabiting Cryobacterium strains.</title>
        <authorList>
            <person name="Liu Q."/>
            <person name="Xin Y.-H."/>
        </authorList>
    </citation>
    <scope>NUCLEOTIDE SEQUENCE [LARGE SCALE GENOMIC DNA]</scope>
    <source>
        <strain evidence="2 3">Sr36</strain>
    </source>
</reference>
<evidence type="ECO:0000313" key="2">
    <source>
        <dbReference type="EMBL" id="TFD69807.1"/>
    </source>
</evidence>
<dbReference type="EMBL" id="SOHK01000001">
    <property type="protein sequence ID" value="TFD69807.1"/>
    <property type="molecule type" value="Genomic_DNA"/>
</dbReference>
<accession>A0A4R9AVM4</accession>
<proteinExistence type="predicted"/>
<organism evidence="2 3">
    <name type="scientific">Cryobacterium ruanii</name>
    <dbReference type="NCBI Taxonomy" id="1259197"/>
    <lineage>
        <taxon>Bacteria</taxon>
        <taxon>Bacillati</taxon>
        <taxon>Actinomycetota</taxon>
        <taxon>Actinomycetes</taxon>
        <taxon>Micrococcales</taxon>
        <taxon>Microbacteriaceae</taxon>
        <taxon>Cryobacterium</taxon>
    </lineage>
</organism>
<sequence length="79" mass="8200">MFLEGGSMIEFVRMGGSTYIAPPQRFETDGPVAAQAVGVAAASADDSDGDDSRQLRGIAKRSRSSARGVWDGGLFSSSS</sequence>
<comment type="caution">
    <text evidence="2">The sequence shown here is derived from an EMBL/GenBank/DDBJ whole genome shotgun (WGS) entry which is preliminary data.</text>
</comment>
<evidence type="ECO:0000313" key="3">
    <source>
        <dbReference type="Proteomes" id="UP000298154"/>
    </source>
</evidence>
<name>A0A4R9AVM4_9MICO</name>
<evidence type="ECO:0000256" key="1">
    <source>
        <dbReference type="SAM" id="MobiDB-lite"/>
    </source>
</evidence>
<dbReference type="Proteomes" id="UP000298154">
    <property type="component" value="Unassembled WGS sequence"/>
</dbReference>
<gene>
    <name evidence="2" type="ORF">E3T47_00235</name>
</gene>
<dbReference type="AlphaFoldDB" id="A0A4R9AVM4"/>
<protein>
    <submittedName>
        <fullName evidence="2">Uncharacterized protein</fullName>
    </submittedName>
</protein>
<feature type="region of interest" description="Disordered" evidence="1">
    <location>
        <begin position="41"/>
        <end position="61"/>
    </location>
</feature>